<feature type="binding site" evidence="1">
    <location>
        <position position="165"/>
    </location>
    <ligand>
        <name>a divalent metal cation</name>
        <dbReference type="ChEBI" id="CHEBI:60240"/>
        <note>catalytic</note>
    </ligand>
</feature>
<comment type="similarity">
    <text evidence="1">Belongs to the bacterial two-domain DSD family.</text>
</comment>
<dbReference type="GO" id="GO:0046565">
    <property type="term" value="F:3-dehydroshikimate dehydratase activity"/>
    <property type="evidence" value="ECO:0007669"/>
    <property type="project" value="UniProtKB-UniRule"/>
</dbReference>
<dbReference type="EC" id="4.2.1.118" evidence="1"/>
<feature type="binding site" evidence="1">
    <location>
        <position position="239"/>
    </location>
    <ligand>
        <name>a divalent metal cation</name>
        <dbReference type="ChEBI" id="CHEBI:60240"/>
        <note>catalytic</note>
    </ligand>
</feature>
<reference evidence="3 4" key="1">
    <citation type="submission" date="2018-05" db="EMBL/GenBank/DDBJ databases">
        <title>Genomic Encyclopedia of Type Strains, Phase IV (KMG-IV): sequencing the most valuable type-strain genomes for metagenomic binning, comparative biology and taxonomic classification.</title>
        <authorList>
            <person name="Goeker M."/>
        </authorList>
    </citation>
    <scope>NUCLEOTIDE SEQUENCE [LARGE SCALE GENOMIC DNA]</scope>
    <source>
        <strain evidence="3 4">DSM 566</strain>
    </source>
</reference>
<keyword evidence="3" id="KW-0560">Oxidoreductase</keyword>
<comment type="function">
    <text evidence="1">Catalyzes the conversion of 3-dehydroshikimate to protocatechuate (3,4-dihydroxybenzoate), a common intermediate of quinate and shikimate degradation pathways.</text>
</comment>
<dbReference type="UniPathway" id="UPA00088"/>
<comment type="cofactor">
    <cofactor evidence="1">
        <name>a divalent metal cation</name>
        <dbReference type="ChEBI" id="CHEBI:60240"/>
    </cofactor>
</comment>
<feature type="domain" description="VOC" evidence="2">
    <location>
        <begin position="293"/>
        <end position="412"/>
    </location>
</feature>
<dbReference type="GO" id="GO:0046279">
    <property type="term" value="P:3,4-dihydroxybenzoate biosynthetic process"/>
    <property type="evidence" value="ECO:0007669"/>
    <property type="project" value="UniProtKB-UniRule"/>
</dbReference>
<dbReference type="InterPro" id="IPR043700">
    <property type="entry name" value="DSD"/>
</dbReference>
<dbReference type="Proteomes" id="UP000247811">
    <property type="component" value="Unassembled WGS sequence"/>
</dbReference>
<dbReference type="GO" id="GO:0046872">
    <property type="term" value="F:metal ion binding"/>
    <property type="evidence" value="ECO:0007669"/>
    <property type="project" value="UniProtKB-UniRule"/>
</dbReference>
<keyword evidence="4" id="KW-1185">Reference proteome</keyword>
<feature type="binding site" evidence="1">
    <location>
        <position position="134"/>
    </location>
    <ligand>
        <name>a divalent metal cation</name>
        <dbReference type="ChEBI" id="CHEBI:60240"/>
        <note>catalytic</note>
    </ligand>
</feature>
<evidence type="ECO:0000259" key="2">
    <source>
        <dbReference type="PROSITE" id="PS51819"/>
    </source>
</evidence>
<dbReference type="RefSeq" id="WP_110401093.1">
    <property type="nucleotide sequence ID" value="NZ_QJJS01000010.1"/>
</dbReference>
<evidence type="ECO:0000313" key="4">
    <source>
        <dbReference type="Proteomes" id="UP000247811"/>
    </source>
</evidence>
<comment type="catalytic activity">
    <reaction evidence="1">
        <text>3-dehydroshikimate = 3,4-dihydroxybenzoate + H2O</text>
        <dbReference type="Rhea" id="RHEA:24848"/>
        <dbReference type="ChEBI" id="CHEBI:15377"/>
        <dbReference type="ChEBI" id="CHEBI:16630"/>
        <dbReference type="ChEBI" id="CHEBI:36241"/>
        <dbReference type="EC" id="4.2.1.118"/>
    </reaction>
</comment>
<comment type="caution">
    <text evidence="1">Lacks conserved residue(s) required for the propagation of feature annotation.</text>
</comment>
<dbReference type="SUPFAM" id="SSF51658">
    <property type="entry name" value="Xylose isomerase-like"/>
    <property type="match status" value="1"/>
</dbReference>
<name>A0A318GZU1_9BURK</name>
<organism evidence="3 4">
    <name type="scientific">Sphaerotilus hippei</name>
    <dbReference type="NCBI Taxonomy" id="744406"/>
    <lineage>
        <taxon>Bacteria</taxon>
        <taxon>Pseudomonadati</taxon>
        <taxon>Pseudomonadota</taxon>
        <taxon>Betaproteobacteria</taxon>
        <taxon>Burkholderiales</taxon>
        <taxon>Sphaerotilaceae</taxon>
        <taxon>Sphaerotilus</taxon>
    </lineage>
</organism>
<dbReference type="OrthoDB" id="9780241at2"/>
<dbReference type="InterPro" id="IPR013022">
    <property type="entry name" value="Xyl_isomerase-like_TIM-brl"/>
</dbReference>
<feature type="binding site" evidence="1">
    <location>
        <position position="191"/>
    </location>
    <ligand>
        <name>a divalent metal cation</name>
        <dbReference type="ChEBI" id="CHEBI:60240"/>
        <note>catalytic</note>
    </ligand>
</feature>
<dbReference type="PROSITE" id="PS51819">
    <property type="entry name" value="VOC"/>
    <property type="match status" value="2"/>
</dbReference>
<comment type="pathway">
    <text evidence="1">Aromatic compound metabolism; 3,4-dihydroxybenzoate biosynthesis.</text>
</comment>
<dbReference type="GO" id="GO:0051213">
    <property type="term" value="F:dioxygenase activity"/>
    <property type="evidence" value="ECO:0007669"/>
    <property type="project" value="UniProtKB-KW"/>
</dbReference>
<evidence type="ECO:0000256" key="1">
    <source>
        <dbReference type="HAMAP-Rule" id="MF_02238"/>
    </source>
</evidence>
<comment type="caution">
    <text evidence="3">The sequence shown here is derived from an EMBL/GenBank/DDBJ whole genome shotgun (WGS) entry which is preliminary data.</text>
</comment>
<dbReference type="Pfam" id="PF14696">
    <property type="entry name" value="Glyoxalase_5"/>
    <property type="match status" value="1"/>
</dbReference>
<protein>
    <recommendedName>
        <fullName evidence="1">3-dehydroshikimate dehydratase</fullName>
        <shortName evidence="1">DSD</shortName>
        <ecNumber evidence="1">4.2.1.118</ecNumber>
    </recommendedName>
</protein>
<dbReference type="InterPro" id="IPR037523">
    <property type="entry name" value="VOC_core"/>
</dbReference>
<sequence length="637" mass="69569">MRRSIATVSLSGMLREKLQAIAAARFDGVEIFENDLLQFSGKPAEVRSIAADLGLAIDMFQPFRDFDGSTTAQVARSLERAERKFDLMDALGTDLLLVCSSVQPDALGDTERLAEQFARLAEAAGRRGKRIAYEALAWGTQVKLFSQVWDVVRTVDHPALGMTLDSFHTLALRDDPAPIRQIPGDRIFYVQLADAPWVNTDVLTHSRHYRCFPGQGEMDVTGFVSAIVDAGYTGTISLEIFNDEFRSAPARANAVDAMRSLLWLEEQVRLSRPAEPAAPVALFNPPAPPALAGWSFVEFAVDTDAATRLATLLGTLGFVHIGRHRSKDVELFGLGEVRIVLNREQESFARSYFDLHGTSACATALTTADPQAALVRAEALGCTRWSGHIGQGELDIPAVQAPDGSLLYFCPPADDAGRQAFEADFILDVEALRQLGTHAPTRSARIDHLVQAVPGGQIDPWVLFQRAVLGLQPQRSTVLHDPFGIIRSREIESADKAVRTSLIVSERENTAVSRSVARFGGAGVQQVAIEVDDVIATVAALRRQGAAMLPVPGNYHDDLDAKYALAPDFLAALRDGGVLYERDAQGGEFLHAYAAPFDDRFEFEFVERRGGYDLYGSTNSPVRLAALAEWRTAHAVR</sequence>
<keyword evidence="3" id="KW-0223">Dioxygenase</keyword>
<proteinExistence type="inferred from homology"/>
<dbReference type="PANTHER" id="PTHR12110:SF21">
    <property type="entry name" value="XYLOSE ISOMERASE-LIKE TIM BARREL DOMAIN-CONTAINING PROTEIN"/>
    <property type="match status" value="1"/>
</dbReference>
<dbReference type="Gene3D" id="3.10.180.10">
    <property type="entry name" value="2,3-Dihydroxybiphenyl 1,2-Dioxygenase, domain 1"/>
    <property type="match status" value="2"/>
</dbReference>
<dbReference type="SUPFAM" id="SSF54593">
    <property type="entry name" value="Glyoxalase/Bleomycin resistance protein/Dihydroxybiphenyl dioxygenase"/>
    <property type="match status" value="1"/>
</dbReference>
<dbReference type="PANTHER" id="PTHR12110">
    <property type="entry name" value="HYDROXYPYRUVATE ISOMERASE"/>
    <property type="match status" value="1"/>
</dbReference>
<keyword evidence="3" id="KW-0670">Pyruvate</keyword>
<feature type="domain" description="VOC" evidence="2">
    <location>
        <begin position="445"/>
        <end position="608"/>
    </location>
</feature>
<dbReference type="InterPro" id="IPR036237">
    <property type="entry name" value="Xyl_isomerase-like_sf"/>
</dbReference>
<evidence type="ECO:0000313" key="3">
    <source>
        <dbReference type="EMBL" id="PXW95228.1"/>
    </source>
</evidence>
<gene>
    <name evidence="3" type="ORF">C7444_11073</name>
</gene>
<dbReference type="EMBL" id="QJJS01000010">
    <property type="protein sequence ID" value="PXW95228.1"/>
    <property type="molecule type" value="Genomic_DNA"/>
</dbReference>
<dbReference type="Gene3D" id="3.20.20.150">
    <property type="entry name" value="Divalent-metal-dependent TIM barrel enzymes"/>
    <property type="match status" value="1"/>
</dbReference>
<dbReference type="InterPro" id="IPR050312">
    <property type="entry name" value="IolE/XylAMocC-like"/>
</dbReference>
<keyword evidence="1" id="KW-0456">Lyase</keyword>
<dbReference type="InterPro" id="IPR029068">
    <property type="entry name" value="Glyas_Bleomycin-R_OHBP_Dase"/>
</dbReference>
<dbReference type="Pfam" id="PF01261">
    <property type="entry name" value="AP_endonuc_2"/>
    <property type="match status" value="1"/>
</dbReference>
<accession>A0A318GZU1</accession>
<keyword evidence="1" id="KW-0479">Metal-binding</keyword>
<dbReference type="AlphaFoldDB" id="A0A318GZU1"/>
<dbReference type="HAMAP" id="MF_02238">
    <property type="entry name" value="DSD"/>
    <property type="match status" value="1"/>
</dbReference>